<keyword evidence="2" id="KW-1185">Reference proteome</keyword>
<proteinExistence type="predicted"/>
<protein>
    <submittedName>
        <fullName evidence="1">Uncharacterized protein</fullName>
    </submittedName>
</protein>
<comment type="caution">
    <text evidence="1">The sequence shown here is derived from an EMBL/GenBank/DDBJ whole genome shotgun (WGS) entry which is preliminary data.</text>
</comment>
<name>A0A6G0TS50_APHGL</name>
<dbReference type="EMBL" id="VYZN01000020">
    <property type="protein sequence ID" value="KAE9536793.1"/>
    <property type="molecule type" value="Genomic_DNA"/>
</dbReference>
<evidence type="ECO:0000313" key="1">
    <source>
        <dbReference type="EMBL" id="KAE9536793.1"/>
    </source>
</evidence>
<evidence type="ECO:0000313" key="2">
    <source>
        <dbReference type="Proteomes" id="UP000475862"/>
    </source>
</evidence>
<dbReference type="Proteomes" id="UP000475862">
    <property type="component" value="Unassembled WGS sequence"/>
</dbReference>
<dbReference type="AlphaFoldDB" id="A0A6G0TS50"/>
<reference evidence="1 2" key="1">
    <citation type="submission" date="2019-08" db="EMBL/GenBank/DDBJ databases">
        <title>The genome of the soybean aphid Biotype 1, its phylome, world population structure and adaptation to the North American continent.</title>
        <authorList>
            <person name="Giordano R."/>
            <person name="Donthu R.K."/>
            <person name="Hernandez A.G."/>
            <person name="Wright C.L."/>
            <person name="Zimin A.V."/>
        </authorList>
    </citation>
    <scope>NUCLEOTIDE SEQUENCE [LARGE SCALE GENOMIC DNA]</scope>
    <source>
        <tissue evidence="1">Whole aphids</tissue>
    </source>
</reference>
<sequence length="318" mass="37753">MSYALQLLKQSTEFNYRARWFPIKKLNILGAFYSSKVSKEELLLVIVNTYWIEITKTVLVITAVYSSIPVGYNHHVEFYVPKCHFNLINKDWNCAEKYRFWNRNPYLNYFKNRNLTGTDTFLHVMIVDNIYIISYYLYRYLTYSTPKNGNVFLSILIVSYSKHLVGCQGENLFFFFLLLEPTTGRGFFRITSSQFYKNLNLRTETEIMVFLNRKETETEILVFFKTEKKTETEILVLLRTSPELKPVYSIRIFVNNSLSSLYPSITIHRRVKFGSNNRYHFISFPVVGEKGGLCFNGLNTPKFKFFYNYCNLNLWKIY</sequence>
<organism evidence="1 2">
    <name type="scientific">Aphis glycines</name>
    <name type="common">Soybean aphid</name>
    <dbReference type="NCBI Taxonomy" id="307491"/>
    <lineage>
        <taxon>Eukaryota</taxon>
        <taxon>Metazoa</taxon>
        <taxon>Ecdysozoa</taxon>
        <taxon>Arthropoda</taxon>
        <taxon>Hexapoda</taxon>
        <taxon>Insecta</taxon>
        <taxon>Pterygota</taxon>
        <taxon>Neoptera</taxon>
        <taxon>Paraneoptera</taxon>
        <taxon>Hemiptera</taxon>
        <taxon>Sternorrhyncha</taxon>
        <taxon>Aphidomorpha</taxon>
        <taxon>Aphidoidea</taxon>
        <taxon>Aphididae</taxon>
        <taxon>Aphidini</taxon>
        <taxon>Aphis</taxon>
        <taxon>Aphis</taxon>
    </lineage>
</organism>
<accession>A0A6G0TS50</accession>
<gene>
    <name evidence="1" type="ORF">AGLY_006855</name>
</gene>